<keyword evidence="3" id="KW-1185">Reference proteome</keyword>
<evidence type="ECO:0000259" key="1">
    <source>
        <dbReference type="Pfam" id="PF01979"/>
    </source>
</evidence>
<dbReference type="EMBL" id="ADMD01000006">
    <property type="protein sequence ID" value="EJZ84089.1"/>
    <property type="molecule type" value="Genomic_DNA"/>
</dbReference>
<dbReference type="SUPFAM" id="SSF51556">
    <property type="entry name" value="Metallo-dependent hydrolases"/>
    <property type="match status" value="1"/>
</dbReference>
<dbReference type="AlphaFoldDB" id="K0YX53"/>
<feature type="domain" description="Amidohydrolase-related" evidence="1">
    <location>
        <begin position="61"/>
        <end position="203"/>
    </location>
</feature>
<dbReference type="InterPro" id="IPR006680">
    <property type="entry name" value="Amidohydro-rel"/>
</dbReference>
<dbReference type="InterPro" id="IPR032466">
    <property type="entry name" value="Metal_Hydrolase"/>
</dbReference>
<dbReference type="Proteomes" id="UP000006069">
    <property type="component" value="Unassembled WGS sequence"/>
</dbReference>
<evidence type="ECO:0000313" key="3">
    <source>
        <dbReference type="Proteomes" id="UP000006069"/>
    </source>
</evidence>
<dbReference type="Gene3D" id="2.30.40.10">
    <property type="entry name" value="Urease, subunit C, domain 1"/>
    <property type="match status" value="1"/>
</dbReference>
<name>K0YX53_9ACTN</name>
<dbReference type="GO" id="GO:0016810">
    <property type="term" value="F:hydrolase activity, acting on carbon-nitrogen (but not peptide) bonds"/>
    <property type="evidence" value="ECO:0007669"/>
    <property type="project" value="InterPro"/>
</dbReference>
<dbReference type="InterPro" id="IPR011059">
    <property type="entry name" value="Metal-dep_hydrolase_composite"/>
</dbReference>
<dbReference type="Gene3D" id="3.20.20.140">
    <property type="entry name" value="Metal-dependent hydrolases"/>
    <property type="match status" value="1"/>
</dbReference>
<organism evidence="2 3">
    <name type="scientific">Slackia piriformis YIT 12062</name>
    <dbReference type="NCBI Taxonomy" id="742818"/>
    <lineage>
        <taxon>Bacteria</taxon>
        <taxon>Bacillati</taxon>
        <taxon>Actinomycetota</taxon>
        <taxon>Coriobacteriia</taxon>
        <taxon>Eggerthellales</taxon>
        <taxon>Eggerthellaceae</taxon>
        <taxon>Slackia</taxon>
    </lineage>
</organism>
<reference evidence="2 3" key="1">
    <citation type="submission" date="2012-08" db="EMBL/GenBank/DDBJ databases">
        <title>The Genome Sequence of Slackia piriformis YIT 12062.</title>
        <authorList>
            <consortium name="The Broad Institute Genome Sequencing Platform"/>
            <person name="Earl A."/>
            <person name="Ward D."/>
            <person name="Feldgarden M."/>
            <person name="Gevers D."/>
            <person name="Morotomi M."/>
            <person name="Walker B."/>
            <person name="Young S.K."/>
            <person name="Zeng Q."/>
            <person name="Gargeya S."/>
            <person name="Fitzgerald M."/>
            <person name="Haas B."/>
            <person name="Abouelleil A."/>
            <person name="Alvarado L."/>
            <person name="Arachchi H.M."/>
            <person name="Berlin A.M."/>
            <person name="Chapman S.B."/>
            <person name="Goldberg J."/>
            <person name="Griggs A."/>
            <person name="Gujja S."/>
            <person name="Hansen M."/>
            <person name="Howarth C."/>
            <person name="Imamovic A."/>
            <person name="Larimer J."/>
            <person name="McCowen C."/>
            <person name="Montmayeur A."/>
            <person name="Murphy C."/>
            <person name="Neiman D."/>
            <person name="Pearson M."/>
            <person name="Priest M."/>
            <person name="Roberts A."/>
            <person name="Saif S."/>
            <person name="Shea T."/>
            <person name="Sisk P."/>
            <person name="Sykes S."/>
            <person name="Wortman J."/>
            <person name="Nusbaum C."/>
            <person name="Birren B."/>
        </authorList>
    </citation>
    <scope>NUCLEOTIDE SEQUENCE [LARGE SCALE GENOMIC DNA]</scope>
    <source>
        <strain evidence="2 3">YIT 12062</strain>
    </source>
</reference>
<dbReference type="SUPFAM" id="SSF51338">
    <property type="entry name" value="Composite domain of metallo-dependent hydrolases"/>
    <property type="match status" value="1"/>
</dbReference>
<dbReference type="RefSeq" id="WP_009139021.1">
    <property type="nucleotide sequence ID" value="NZ_JH815198.1"/>
</dbReference>
<dbReference type="Pfam" id="PF01979">
    <property type="entry name" value="Amidohydro_1"/>
    <property type="match status" value="1"/>
</dbReference>
<proteinExistence type="predicted"/>
<dbReference type="PATRIC" id="fig|742818.3.peg.848"/>
<dbReference type="PANTHER" id="PTHR43135:SF3">
    <property type="entry name" value="ALPHA-D-RIBOSE 1-METHYLPHOSPHONATE 5-TRIPHOSPHATE DIPHOSPHATASE"/>
    <property type="match status" value="1"/>
</dbReference>
<protein>
    <recommendedName>
        <fullName evidence="1">Amidohydrolase-related domain-containing protein</fullName>
    </recommendedName>
</protein>
<accession>K0YX53</accession>
<dbReference type="InParanoid" id="K0YX53"/>
<comment type="caution">
    <text evidence="2">The sequence shown here is derived from an EMBL/GenBank/DDBJ whole genome shotgun (WGS) entry which is preliminary data.</text>
</comment>
<evidence type="ECO:0000313" key="2">
    <source>
        <dbReference type="EMBL" id="EJZ84089.1"/>
    </source>
</evidence>
<dbReference type="HOGENOM" id="CLU_1081411_0_0_11"/>
<dbReference type="eggNOG" id="COG1228">
    <property type="taxonomic scope" value="Bacteria"/>
</dbReference>
<gene>
    <name evidence="2" type="ORF">HMPREF9451_00798</name>
</gene>
<dbReference type="InterPro" id="IPR051781">
    <property type="entry name" value="Metallo-dep_Hydrolase"/>
</dbReference>
<sequence length="257" mass="26871">MARPSSKVVFIDATVLDGTKGMEPRPHTTVVVEDGKISDVASNGAASQPGDARVIDLNGAYLMPGLVNMHVHFCGSGKPVSAGGAGSLMKMLDNPLGRAVLRRIVKEHARTQLASGVTTVRGAGDPLFSDIAVRDDIEKGRYIGPRIVAPGTGVTVPGGHGAGLFAQVAESPREAAEQVRDLAARGADVVNLFITGGVFDAVEPGSRAFSGCRSRLRKRHAGPPTIRACPSWRTSRARRACASLWSRGSTPSSTARL</sequence>
<dbReference type="PANTHER" id="PTHR43135">
    <property type="entry name" value="ALPHA-D-RIBOSE 1-METHYLPHOSPHONATE 5-TRIPHOSPHATE DIPHOSPHATASE"/>
    <property type="match status" value="1"/>
</dbReference>